<dbReference type="STRING" id="68775.A0A5C3LNS2"/>
<dbReference type="InterPro" id="IPR010610">
    <property type="entry name" value="EryCIII-like_C"/>
</dbReference>
<evidence type="ECO:0000259" key="3">
    <source>
        <dbReference type="Pfam" id="PF06722"/>
    </source>
</evidence>
<reference evidence="4 5" key="1">
    <citation type="journal article" date="2019" name="Nat. Ecol. Evol.">
        <title>Megaphylogeny resolves global patterns of mushroom evolution.</title>
        <authorList>
            <person name="Varga T."/>
            <person name="Krizsan K."/>
            <person name="Foldi C."/>
            <person name="Dima B."/>
            <person name="Sanchez-Garcia M."/>
            <person name="Sanchez-Ramirez S."/>
            <person name="Szollosi G.J."/>
            <person name="Szarkandi J.G."/>
            <person name="Papp V."/>
            <person name="Albert L."/>
            <person name="Andreopoulos W."/>
            <person name="Angelini C."/>
            <person name="Antonin V."/>
            <person name="Barry K.W."/>
            <person name="Bougher N.L."/>
            <person name="Buchanan P."/>
            <person name="Buyck B."/>
            <person name="Bense V."/>
            <person name="Catcheside P."/>
            <person name="Chovatia M."/>
            <person name="Cooper J."/>
            <person name="Damon W."/>
            <person name="Desjardin D."/>
            <person name="Finy P."/>
            <person name="Geml J."/>
            <person name="Haridas S."/>
            <person name="Hughes K."/>
            <person name="Justo A."/>
            <person name="Karasinski D."/>
            <person name="Kautmanova I."/>
            <person name="Kiss B."/>
            <person name="Kocsube S."/>
            <person name="Kotiranta H."/>
            <person name="LaButti K.M."/>
            <person name="Lechner B.E."/>
            <person name="Liimatainen K."/>
            <person name="Lipzen A."/>
            <person name="Lukacs Z."/>
            <person name="Mihaltcheva S."/>
            <person name="Morgado L.N."/>
            <person name="Niskanen T."/>
            <person name="Noordeloos M.E."/>
            <person name="Ohm R.A."/>
            <person name="Ortiz-Santana B."/>
            <person name="Ovrebo C."/>
            <person name="Racz N."/>
            <person name="Riley R."/>
            <person name="Savchenko A."/>
            <person name="Shiryaev A."/>
            <person name="Soop K."/>
            <person name="Spirin V."/>
            <person name="Szebenyi C."/>
            <person name="Tomsovsky M."/>
            <person name="Tulloss R.E."/>
            <person name="Uehling J."/>
            <person name="Grigoriev I.V."/>
            <person name="Vagvolgyi C."/>
            <person name="Papp T."/>
            <person name="Martin F.M."/>
            <person name="Miettinen O."/>
            <person name="Hibbett D.S."/>
            <person name="Nagy L.G."/>
        </authorList>
    </citation>
    <scope>NUCLEOTIDE SEQUENCE [LARGE SCALE GENOMIC DNA]</scope>
    <source>
        <strain evidence="4 5">CBS 166.37</strain>
    </source>
</reference>
<dbReference type="OrthoDB" id="5835829at2759"/>
<evidence type="ECO:0000256" key="2">
    <source>
        <dbReference type="ARBA" id="ARBA00022679"/>
    </source>
</evidence>
<dbReference type="GO" id="GO:0008194">
    <property type="term" value="F:UDP-glycosyltransferase activity"/>
    <property type="evidence" value="ECO:0007669"/>
    <property type="project" value="TreeGrafter"/>
</dbReference>
<protein>
    <recommendedName>
        <fullName evidence="3">Erythromycin biosynthesis protein CIII-like C-terminal domain-containing protein</fullName>
    </recommendedName>
</protein>
<dbReference type="AlphaFoldDB" id="A0A5C3LNS2"/>
<evidence type="ECO:0000256" key="1">
    <source>
        <dbReference type="ARBA" id="ARBA00022676"/>
    </source>
</evidence>
<keyword evidence="2" id="KW-0808">Transferase</keyword>
<dbReference type="Gene3D" id="3.40.50.2000">
    <property type="entry name" value="Glycogen Phosphorylase B"/>
    <property type="match status" value="2"/>
</dbReference>
<proteinExistence type="predicted"/>
<evidence type="ECO:0000313" key="4">
    <source>
        <dbReference type="EMBL" id="TFK33933.1"/>
    </source>
</evidence>
<dbReference type="EMBL" id="ML213639">
    <property type="protein sequence ID" value="TFK33933.1"/>
    <property type="molecule type" value="Genomic_DNA"/>
</dbReference>
<dbReference type="SUPFAM" id="SSF53756">
    <property type="entry name" value="UDP-Glycosyltransferase/glycogen phosphorylase"/>
    <property type="match status" value="1"/>
</dbReference>
<dbReference type="Proteomes" id="UP000308652">
    <property type="component" value="Unassembled WGS sequence"/>
</dbReference>
<organism evidence="4 5">
    <name type="scientific">Crucibulum laeve</name>
    <dbReference type="NCBI Taxonomy" id="68775"/>
    <lineage>
        <taxon>Eukaryota</taxon>
        <taxon>Fungi</taxon>
        <taxon>Dikarya</taxon>
        <taxon>Basidiomycota</taxon>
        <taxon>Agaricomycotina</taxon>
        <taxon>Agaricomycetes</taxon>
        <taxon>Agaricomycetidae</taxon>
        <taxon>Agaricales</taxon>
        <taxon>Agaricineae</taxon>
        <taxon>Nidulariaceae</taxon>
        <taxon>Crucibulum</taxon>
    </lineage>
</organism>
<accession>A0A5C3LNS2</accession>
<dbReference type="PANTHER" id="PTHR48043:SF145">
    <property type="entry name" value="FI06409P-RELATED"/>
    <property type="match status" value="1"/>
</dbReference>
<dbReference type="InterPro" id="IPR050271">
    <property type="entry name" value="UDP-glycosyltransferase"/>
</dbReference>
<dbReference type="Pfam" id="PF06722">
    <property type="entry name" value="EryCIII-like_C"/>
    <property type="match status" value="1"/>
</dbReference>
<keyword evidence="1" id="KW-0328">Glycosyltransferase</keyword>
<sequence length="493" mass="54371">MARPNHPQRRILLLTHSEYGQANTFLAFTYALVVHPNVHVHFASFSDASSRVEELHVSLQERGMLGENSTITFHDIGGPSMKDTSTYLQTGDVAHPPGFWGAINSYRNLPHTILGWTPEEYIAGVEGCAQIIEQVDPQVIVIDNTLNQGYDACEKLGRKCISSGPFSLKDIAFNIQPNYITNYPAFCSGYPFPLPWSKVIPNICLTIYSIFNIFTSPHIKSIQAARKASGLDGIIPLFRGFRTDIEYIAAMIPELDIYVPNIPPNITMCGPFLLPVTDTVEKADAELGNWLRMGSGRTILINLGTHALSDDVMVQQTSRAIGSVIQHERDQGRDLKVLWKLKVIEGSSVEATLNEELGKEIESGRVRITNWLKVDPLAILEEGNVVCSVHHGGANSFFESVHTGTPQIILPRWYDLYDYALRVEYLGIGIYANKNAAPGVDAVDLATALIDTISPSSDYSLKSKALAKVCEEKCGGRDMAARRILELADLASK</sequence>
<gene>
    <name evidence="4" type="ORF">BDQ12DRAFT_614373</name>
</gene>
<name>A0A5C3LNS2_9AGAR</name>
<keyword evidence="5" id="KW-1185">Reference proteome</keyword>
<evidence type="ECO:0000313" key="5">
    <source>
        <dbReference type="Proteomes" id="UP000308652"/>
    </source>
</evidence>
<dbReference type="PANTHER" id="PTHR48043">
    <property type="entry name" value="EG:EG0003.4 PROTEIN-RELATED"/>
    <property type="match status" value="1"/>
</dbReference>
<feature type="domain" description="Erythromycin biosynthesis protein CIII-like C-terminal" evidence="3">
    <location>
        <begin position="365"/>
        <end position="451"/>
    </location>
</feature>